<proteinExistence type="predicted"/>
<dbReference type="InterPro" id="IPR014710">
    <property type="entry name" value="RmlC-like_jellyroll"/>
</dbReference>
<dbReference type="InterPro" id="IPR009057">
    <property type="entry name" value="Homeodomain-like_sf"/>
</dbReference>
<dbReference type="GO" id="GO:0003700">
    <property type="term" value="F:DNA-binding transcription factor activity"/>
    <property type="evidence" value="ECO:0007669"/>
    <property type="project" value="InterPro"/>
</dbReference>
<evidence type="ECO:0000313" key="5">
    <source>
        <dbReference type="EMBL" id="REK71651.1"/>
    </source>
</evidence>
<keyword evidence="3" id="KW-0804">Transcription</keyword>
<sequence>MEANQISYPLRRHATIKEWSPRIHYAQFQRLPTGPLPERRIYDFELLYVSQGEAATTMLGQRHHLSAGQLIVLPAGVFHQNEAISSPDTRFLGIHFDFFDELDILTEADMIVSEDHVQYHRFAHEAVTDGFQPLSQEPVYTPTLACVQLMEQLVQEFTLRPIGYELACKALMLNILTHLLRLQPLRSRSLATPYSGKLMEIIEEMERQPDAPWSNAIIAERMNLSLDHAAKLFKGMAGLPPNEFLHNVRHREARRLLRETDLSVEQISEQLGYSGIHYFSRLFRKHEGISATAYRKLSRVL</sequence>
<dbReference type="Gene3D" id="1.10.10.60">
    <property type="entry name" value="Homeodomain-like"/>
    <property type="match status" value="2"/>
</dbReference>
<keyword evidence="2" id="KW-0238">DNA-binding</keyword>
<evidence type="ECO:0000256" key="3">
    <source>
        <dbReference type="ARBA" id="ARBA00023163"/>
    </source>
</evidence>
<dbReference type="SUPFAM" id="SSF51215">
    <property type="entry name" value="Regulatory protein AraC"/>
    <property type="match status" value="1"/>
</dbReference>
<dbReference type="GO" id="GO:0043565">
    <property type="term" value="F:sequence-specific DNA binding"/>
    <property type="evidence" value="ECO:0007669"/>
    <property type="project" value="InterPro"/>
</dbReference>
<comment type="caution">
    <text evidence="5">The sequence shown here is derived from an EMBL/GenBank/DDBJ whole genome shotgun (WGS) entry which is preliminary data.</text>
</comment>
<dbReference type="AlphaFoldDB" id="A0A371P6S9"/>
<dbReference type="InterPro" id="IPR013096">
    <property type="entry name" value="Cupin_2"/>
</dbReference>
<evidence type="ECO:0000256" key="1">
    <source>
        <dbReference type="ARBA" id="ARBA00023015"/>
    </source>
</evidence>
<dbReference type="RefSeq" id="WP_116048997.1">
    <property type="nucleotide sequence ID" value="NZ_QUBQ01000005.1"/>
</dbReference>
<evidence type="ECO:0000259" key="4">
    <source>
        <dbReference type="PROSITE" id="PS01124"/>
    </source>
</evidence>
<dbReference type="Pfam" id="PF07883">
    <property type="entry name" value="Cupin_2"/>
    <property type="match status" value="1"/>
</dbReference>
<gene>
    <name evidence="5" type="ORF">DX130_21970</name>
</gene>
<dbReference type="EMBL" id="QUBQ01000005">
    <property type="protein sequence ID" value="REK71651.1"/>
    <property type="molecule type" value="Genomic_DNA"/>
</dbReference>
<dbReference type="SUPFAM" id="SSF46689">
    <property type="entry name" value="Homeodomain-like"/>
    <property type="match status" value="1"/>
</dbReference>
<dbReference type="InterPro" id="IPR018060">
    <property type="entry name" value="HTH_AraC"/>
</dbReference>
<dbReference type="OrthoDB" id="625043at2"/>
<keyword evidence="6" id="KW-1185">Reference proteome</keyword>
<dbReference type="Proteomes" id="UP000261905">
    <property type="component" value="Unassembled WGS sequence"/>
</dbReference>
<evidence type="ECO:0000256" key="2">
    <source>
        <dbReference type="ARBA" id="ARBA00023125"/>
    </source>
</evidence>
<organism evidence="5 6">
    <name type="scientific">Paenibacillus paeoniae</name>
    <dbReference type="NCBI Taxonomy" id="2292705"/>
    <lineage>
        <taxon>Bacteria</taxon>
        <taxon>Bacillati</taxon>
        <taxon>Bacillota</taxon>
        <taxon>Bacilli</taxon>
        <taxon>Bacillales</taxon>
        <taxon>Paenibacillaceae</taxon>
        <taxon>Paenibacillus</taxon>
    </lineage>
</organism>
<reference evidence="5 6" key="1">
    <citation type="submission" date="2018-08" db="EMBL/GenBank/DDBJ databases">
        <title>Paenibacillus sp. M4BSY-1, whole genome shotgun sequence.</title>
        <authorList>
            <person name="Tuo L."/>
        </authorList>
    </citation>
    <scope>NUCLEOTIDE SEQUENCE [LARGE SCALE GENOMIC DNA]</scope>
    <source>
        <strain evidence="5 6">M4BSY-1</strain>
    </source>
</reference>
<dbReference type="Pfam" id="PF12833">
    <property type="entry name" value="HTH_18"/>
    <property type="match status" value="1"/>
</dbReference>
<dbReference type="PANTHER" id="PTHR43280:SF2">
    <property type="entry name" value="HTH-TYPE TRANSCRIPTIONAL REGULATOR EXSA"/>
    <property type="match status" value="1"/>
</dbReference>
<dbReference type="Gene3D" id="2.60.120.10">
    <property type="entry name" value="Jelly Rolls"/>
    <property type="match status" value="1"/>
</dbReference>
<protein>
    <submittedName>
        <fullName evidence="5">AraC family transcriptional regulator</fullName>
    </submittedName>
</protein>
<feature type="domain" description="HTH araC/xylS-type" evidence="4">
    <location>
        <begin position="196"/>
        <end position="297"/>
    </location>
</feature>
<dbReference type="SMART" id="SM00342">
    <property type="entry name" value="HTH_ARAC"/>
    <property type="match status" value="1"/>
</dbReference>
<dbReference type="PROSITE" id="PS01124">
    <property type="entry name" value="HTH_ARAC_FAMILY_2"/>
    <property type="match status" value="1"/>
</dbReference>
<dbReference type="PANTHER" id="PTHR43280">
    <property type="entry name" value="ARAC-FAMILY TRANSCRIPTIONAL REGULATOR"/>
    <property type="match status" value="1"/>
</dbReference>
<accession>A0A371P6S9</accession>
<keyword evidence="1" id="KW-0805">Transcription regulation</keyword>
<evidence type="ECO:0000313" key="6">
    <source>
        <dbReference type="Proteomes" id="UP000261905"/>
    </source>
</evidence>
<name>A0A371P6S9_9BACL</name>
<dbReference type="InterPro" id="IPR037923">
    <property type="entry name" value="HTH-like"/>
</dbReference>